<dbReference type="Proteomes" id="UP000015834">
    <property type="component" value="Unassembled WGS sequence"/>
</dbReference>
<proteinExistence type="predicted"/>
<keyword evidence="1" id="KW-0472">Membrane</keyword>
<feature type="transmembrane region" description="Helical" evidence="1">
    <location>
        <begin position="12"/>
        <end position="32"/>
    </location>
</feature>
<keyword evidence="1" id="KW-1133">Transmembrane helix</keyword>
<organism evidence="2 3">
    <name type="scientific">Helicobacter pylori PZ5056</name>
    <dbReference type="NCBI Taxonomy" id="1337393"/>
    <lineage>
        <taxon>Bacteria</taxon>
        <taxon>Pseudomonadati</taxon>
        <taxon>Campylobacterota</taxon>
        <taxon>Epsilonproteobacteria</taxon>
        <taxon>Campylobacterales</taxon>
        <taxon>Helicobacteraceae</taxon>
        <taxon>Helicobacter</taxon>
    </lineage>
</organism>
<protein>
    <submittedName>
        <fullName evidence="2">Uncharacterized protein</fullName>
    </submittedName>
</protein>
<keyword evidence="1" id="KW-0812">Transmembrane</keyword>
<accession>T2SYD7</accession>
<evidence type="ECO:0000256" key="1">
    <source>
        <dbReference type="SAM" id="Phobius"/>
    </source>
</evidence>
<evidence type="ECO:0000313" key="3">
    <source>
        <dbReference type="Proteomes" id="UP000015834"/>
    </source>
</evidence>
<dbReference type="PATRIC" id="fig|1337393.3.peg.940"/>
<sequence length="68" mass="8295">MLVFVCLRVFRGLFFYSFILLFFYSFILLFFYSFIPLVLFFLFLLFLTFLGWVDLGGYKQQLKSYNNP</sequence>
<name>T2SYD7_HELPX</name>
<reference evidence="2 3" key="1">
    <citation type="journal article" date="2013" name="Genome Announc.">
        <title>Draft Genome Sequences of Helicobacter pylori Strains Isolated from Regions of Low and High Gastric Cancer Risk in Colombia.</title>
        <authorList>
            <person name="Sheh A."/>
            <person name="Piazuelo M.B."/>
            <person name="Wilson K.T."/>
            <person name="Correa P."/>
            <person name="Fox J.G."/>
        </authorList>
    </citation>
    <scope>NUCLEOTIDE SEQUENCE [LARGE SCALE GENOMIC DNA]</scope>
    <source>
        <strain evidence="2 3">PZ5056</strain>
    </source>
</reference>
<feature type="transmembrane region" description="Helical" evidence="1">
    <location>
        <begin position="38"/>
        <end position="58"/>
    </location>
</feature>
<comment type="caution">
    <text evidence="2">The sequence shown here is derived from an EMBL/GenBank/DDBJ whole genome shotgun (WGS) entry which is preliminary data.</text>
</comment>
<evidence type="ECO:0000313" key="2">
    <source>
        <dbReference type="EMBL" id="EQD96539.1"/>
    </source>
</evidence>
<dbReference type="EMBL" id="ASYU01000207">
    <property type="protein sequence ID" value="EQD96539.1"/>
    <property type="molecule type" value="Genomic_DNA"/>
</dbReference>
<gene>
    <name evidence="2" type="ORF">L933_03985</name>
</gene>
<dbReference type="AlphaFoldDB" id="T2SYD7"/>